<reference evidence="5 6" key="1">
    <citation type="submission" date="2014-02" db="EMBL/GenBank/DDBJ databases">
        <authorList>
            <person name="Sears C."/>
            <person name="Carroll K."/>
            <person name="Sack B.R."/>
            <person name="Qadri F."/>
            <person name="Myers L.L."/>
            <person name="Chung G.-T."/>
            <person name="Escheverria P."/>
            <person name="Fraser C.M."/>
            <person name="Sadzewicz L."/>
            <person name="Shefchek K.A."/>
            <person name="Tallon L."/>
            <person name="Das S.P."/>
            <person name="Daugherty S."/>
            <person name="Mongodin E.F."/>
        </authorList>
    </citation>
    <scope>NUCLEOTIDE SEQUENCE [LARGE SCALE GENOMIC DNA]</scope>
    <source>
        <strain evidence="6">3988T(B)14</strain>
    </source>
</reference>
<dbReference type="InterPro" id="IPR050090">
    <property type="entry name" value="Tyrosine_recombinase_XerCD"/>
</dbReference>
<dbReference type="InterPro" id="IPR010998">
    <property type="entry name" value="Integrase_recombinase_N"/>
</dbReference>
<protein>
    <submittedName>
        <fullName evidence="5">Phage integrase family protein</fullName>
    </submittedName>
</protein>
<evidence type="ECO:0000259" key="4">
    <source>
        <dbReference type="PROSITE" id="PS51898"/>
    </source>
</evidence>
<dbReference type="InterPro" id="IPR002104">
    <property type="entry name" value="Integrase_catalytic"/>
</dbReference>
<dbReference type="CDD" id="cd01185">
    <property type="entry name" value="INTN1_C_like"/>
    <property type="match status" value="1"/>
</dbReference>
<dbReference type="PATRIC" id="fig|1339315.3.peg.1840"/>
<dbReference type="Proteomes" id="UP000020529">
    <property type="component" value="Unassembled WGS sequence"/>
</dbReference>
<dbReference type="InterPro" id="IPR011010">
    <property type="entry name" value="DNA_brk_join_enz"/>
</dbReference>
<accession>A0A015TWG2</accession>
<organism evidence="5 6">
    <name type="scientific">Bacteroides fragilis str. 3988T(B)14</name>
    <dbReference type="NCBI Taxonomy" id="1339315"/>
    <lineage>
        <taxon>Bacteria</taxon>
        <taxon>Pseudomonadati</taxon>
        <taxon>Bacteroidota</taxon>
        <taxon>Bacteroidia</taxon>
        <taxon>Bacteroidales</taxon>
        <taxon>Bacteroidaceae</taxon>
        <taxon>Bacteroides</taxon>
    </lineage>
</organism>
<comment type="similarity">
    <text evidence="1">Belongs to the 'phage' integrase family.</text>
</comment>
<dbReference type="RefSeq" id="WP_032587872.1">
    <property type="nucleotide sequence ID" value="NZ_JGCY01000247.1"/>
</dbReference>
<dbReference type="InterPro" id="IPR013762">
    <property type="entry name" value="Integrase-like_cat_sf"/>
</dbReference>
<dbReference type="Gene3D" id="1.10.443.10">
    <property type="entry name" value="Intergrase catalytic core"/>
    <property type="match status" value="1"/>
</dbReference>
<feature type="domain" description="Tyr recombinase" evidence="4">
    <location>
        <begin position="197"/>
        <end position="363"/>
    </location>
</feature>
<dbReference type="Pfam" id="PF17293">
    <property type="entry name" value="Arm-DNA-bind_5"/>
    <property type="match status" value="1"/>
</dbReference>
<dbReference type="PROSITE" id="PS51898">
    <property type="entry name" value="TYR_RECOMBINASE"/>
    <property type="match status" value="1"/>
</dbReference>
<dbReference type="PANTHER" id="PTHR30349">
    <property type="entry name" value="PHAGE INTEGRASE-RELATED"/>
    <property type="match status" value="1"/>
</dbReference>
<evidence type="ECO:0000256" key="1">
    <source>
        <dbReference type="ARBA" id="ARBA00008857"/>
    </source>
</evidence>
<dbReference type="InterPro" id="IPR035386">
    <property type="entry name" value="Arm-DNA-bind_5"/>
</dbReference>
<dbReference type="Pfam" id="PF13102">
    <property type="entry name" value="Phage_int_SAM_5"/>
    <property type="match status" value="1"/>
</dbReference>
<keyword evidence="3" id="KW-0233">DNA recombination</keyword>
<dbReference type="GO" id="GO:0003677">
    <property type="term" value="F:DNA binding"/>
    <property type="evidence" value="ECO:0007669"/>
    <property type="project" value="UniProtKB-KW"/>
</dbReference>
<proteinExistence type="inferred from homology"/>
<comment type="caution">
    <text evidence="5">The sequence shown here is derived from an EMBL/GenBank/DDBJ whole genome shotgun (WGS) entry which is preliminary data.</text>
</comment>
<dbReference type="Gene3D" id="1.10.150.130">
    <property type="match status" value="1"/>
</dbReference>
<dbReference type="GO" id="GO:0015074">
    <property type="term" value="P:DNA integration"/>
    <property type="evidence" value="ECO:0007669"/>
    <property type="project" value="InterPro"/>
</dbReference>
<evidence type="ECO:0000256" key="2">
    <source>
        <dbReference type="ARBA" id="ARBA00023125"/>
    </source>
</evidence>
<evidence type="ECO:0000313" key="6">
    <source>
        <dbReference type="Proteomes" id="UP000020529"/>
    </source>
</evidence>
<sequence>MTHTCTKVTVRQRAIRNDKISLYLDYYPAIRHPETMIMSRREYLGIYIYAHPKNEMEREFNNDMLNKAEAIRCIRVQSLINEEFGFLDKHKMKADFLAYFAKMMKSKDQKWQVVYAHFHNFVQGKCNFGEVNVDLCKCFRTYLLNAKQLKHTEHKVSLNSAAGYYSTFRGLLKIAYRDKLLRENINDFLEKIEYEDVKKEYLTLDEVKQLAATPCDIPVLKAASLFSCLTGLRISDIMNLQWSDFGIAPDQGYCIRIRTQKTKTEATLPISHEAFELCGEVGTGKVFKGLSRSMINYPLKNWLKQAKILKHITFHCFRHSYATLQIAAGTDIYTVSKMLTHRNVSTTQIYAELVSEKKRESANKISLK</sequence>
<gene>
    <name evidence="5" type="ORF">M124_1044</name>
</gene>
<dbReference type="GO" id="GO:0006310">
    <property type="term" value="P:DNA recombination"/>
    <property type="evidence" value="ECO:0007669"/>
    <property type="project" value="UniProtKB-KW"/>
</dbReference>
<dbReference type="PANTHER" id="PTHR30349:SF64">
    <property type="entry name" value="PROPHAGE INTEGRASE INTD-RELATED"/>
    <property type="match status" value="1"/>
</dbReference>
<name>A0A015TWG2_BACFG</name>
<dbReference type="InterPro" id="IPR025269">
    <property type="entry name" value="SAM-like_dom"/>
</dbReference>
<dbReference type="Pfam" id="PF00589">
    <property type="entry name" value="Phage_integrase"/>
    <property type="match status" value="1"/>
</dbReference>
<dbReference type="EMBL" id="JGCY01000247">
    <property type="protein sequence ID" value="EXY75111.1"/>
    <property type="molecule type" value="Genomic_DNA"/>
</dbReference>
<dbReference type="SUPFAM" id="SSF56349">
    <property type="entry name" value="DNA breaking-rejoining enzymes"/>
    <property type="match status" value="1"/>
</dbReference>
<keyword evidence="2" id="KW-0238">DNA-binding</keyword>
<evidence type="ECO:0000313" key="5">
    <source>
        <dbReference type="EMBL" id="EXY75111.1"/>
    </source>
</evidence>
<evidence type="ECO:0000256" key="3">
    <source>
        <dbReference type="ARBA" id="ARBA00023172"/>
    </source>
</evidence>
<dbReference type="AlphaFoldDB" id="A0A015TWG2"/>